<feature type="transmembrane region" description="Helical" evidence="1">
    <location>
        <begin position="239"/>
        <end position="261"/>
    </location>
</feature>
<evidence type="ECO:0000313" key="4">
    <source>
        <dbReference type="Proteomes" id="UP001500618"/>
    </source>
</evidence>
<evidence type="ECO:0000259" key="2">
    <source>
        <dbReference type="Pfam" id="PF01757"/>
    </source>
</evidence>
<gene>
    <name evidence="3" type="ORF">GCM10009765_53570</name>
</gene>
<dbReference type="GO" id="GO:0016746">
    <property type="term" value="F:acyltransferase activity"/>
    <property type="evidence" value="ECO:0007669"/>
    <property type="project" value="UniProtKB-KW"/>
</dbReference>
<proteinExistence type="predicted"/>
<evidence type="ECO:0000256" key="1">
    <source>
        <dbReference type="SAM" id="Phobius"/>
    </source>
</evidence>
<feature type="transmembrane region" description="Helical" evidence="1">
    <location>
        <begin position="393"/>
        <end position="415"/>
    </location>
</feature>
<feature type="transmembrane region" description="Helical" evidence="1">
    <location>
        <begin position="183"/>
        <end position="203"/>
    </location>
</feature>
<organism evidence="3 4">
    <name type="scientific">Fodinicola feengrottensis</name>
    <dbReference type="NCBI Taxonomy" id="435914"/>
    <lineage>
        <taxon>Bacteria</taxon>
        <taxon>Bacillati</taxon>
        <taxon>Actinomycetota</taxon>
        <taxon>Actinomycetes</taxon>
        <taxon>Mycobacteriales</taxon>
        <taxon>Fodinicola</taxon>
    </lineage>
</organism>
<keyword evidence="3" id="KW-0808">Transferase</keyword>
<feature type="domain" description="Acyltransferase 3" evidence="2">
    <location>
        <begin position="32"/>
        <end position="331"/>
    </location>
</feature>
<feature type="transmembrane region" description="Helical" evidence="1">
    <location>
        <begin position="75"/>
        <end position="98"/>
    </location>
</feature>
<feature type="transmembrane region" description="Helical" evidence="1">
    <location>
        <begin position="281"/>
        <end position="302"/>
    </location>
</feature>
<feature type="transmembrane region" description="Helical" evidence="1">
    <location>
        <begin position="351"/>
        <end position="372"/>
    </location>
</feature>
<keyword evidence="4" id="KW-1185">Reference proteome</keyword>
<sequence length="450" mass="47631">MTTPATIAAAPAHPASRWSAAPTGIPLGGRDRFIDLIRVLAIAAVVLQHWAMPVMQFRDGQTLVSSALQTPGAQLVTWISQIMPLFFFAGGAANVVSWRSARRRTKTASSWLSVRLGRLSFPVLAVAAVWIPLPYLLEMLGAPAGPVTEATFWVARVLWFLPVYLMCVVCTPVAEKMAARRPLLALGGLLAGAVIVEILRLAVSDSFGYANFIFVWLLIHQLGIMYANGQLGFLTPKRAAAVAAGAYATVAAMVTFGPYPVMMLALPGVGASNQAPPTLCLLAQCVGLLALALALRPALLALAEKRLVDRLISAVSDRMMTVYIWHMTALMVGAGICVIALHINTPAPLSITWWLTAPLWLGLLAALLYPLVRVFGRLESIRMPRIPDAVGPVRATVATLLIAGGLLGIMLAGFTPTATPLLLGPIPAAAAVAVGLAVLSRTPARKSVEA</sequence>
<protein>
    <submittedName>
        <fullName evidence="3">Acyltransferase</fullName>
    </submittedName>
</protein>
<keyword evidence="1" id="KW-0812">Transmembrane</keyword>
<feature type="transmembrane region" description="Helical" evidence="1">
    <location>
        <begin position="323"/>
        <end position="345"/>
    </location>
</feature>
<reference evidence="3 4" key="1">
    <citation type="journal article" date="2019" name="Int. J. Syst. Evol. Microbiol.">
        <title>The Global Catalogue of Microorganisms (GCM) 10K type strain sequencing project: providing services to taxonomists for standard genome sequencing and annotation.</title>
        <authorList>
            <consortium name="The Broad Institute Genomics Platform"/>
            <consortium name="The Broad Institute Genome Sequencing Center for Infectious Disease"/>
            <person name="Wu L."/>
            <person name="Ma J."/>
        </authorList>
    </citation>
    <scope>NUCLEOTIDE SEQUENCE [LARGE SCALE GENOMIC DNA]</scope>
    <source>
        <strain evidence="3 4">JCM 14718</strain>
    </source>
</reference>
<accession>A0ABN2I2H2</accession>
<evidence type="ECO:0000313" key="3">
    <source>
        <dbReference type="EMBL" id="GAA1697475.1"/>
    </source>
</evidence>
<keyword evidence="3" id="KW-0012">Acyltransferase</keyword>
<name>A0ABN2I2H2_9ACTN</name>
<feature type="transmembrane region" description="Helical" evidence="1">
    <location>
        <begin position="421"/>
        <end position="439"/>
    </location>
</feature>
<feature type="transmembrane region" description="Helical" evidence="1">
    <location>
        <begin position="36"/>
        <end position="55"/>
    </location>
</feature>
<dbReference type="Pfam" id="PF01757">
    <property type="entry name" value="Acyl_transf_3"/>
    <property type="match status" value="1"/>
</dbReference>
<dbReference type="InterPro" id="IPR002656">
    <property type="entry name" value="Acyl_transf_3_dom"/>
</dbReference>
<feature type="transmembrane region" description="Helical" evidence="1">
    <location>
        <begin position="209"/>
        <end position="227"/>
    </location>
</feature>
<feature type="transmembrane region" description="Helical" evidence="1">
    <location>
        <begin position="157"/>
        <end position="174"/>
    </location>
</feature>
<dbReference type="RefSeq" id="WP_344313180.1">
    <property type="nucleotide sequence ID" value="NZ_BAAANY010000020.1"/>
</dbReference>
<dbReference type="EMBL" id="BAAANY010000020">
    <property type="protein sequence ID" value="GAA1697475.1"/>
    <property type="molecule type" value="Genomic_DNA"/>
</dbReference>
<dbReference type="Proteomes" id="UP001500618">
    <property type="component" value="Unassembled WGS sequence"/>
</dbReference>
<keyword evidence="1" id="KW-0472">Membrane</keyword>
<comment type="caution">
    <text evidence="3">The sequence shown here is derived from an EMBL/GenBank/DDBJ whole genome shotgun (WGS) entry which is preliminary data.</text>
</comment>
<feature type="transmembrane region" description="Helical" evidence="1">
    <location>
        <begin position="119"/>
        <end position="137"/>
    </location>
</feature>
<keyword evidence="1" id="KW-1133">Transmembrane helix</keyword>